<keyword evidence="7" id="KW-0436">Ligase</keyword>
<feature type="transmembrane region" description="Helical" evidence="5">
    <location>
        <begin position="198"/>
        <end position="231"/>
    </location>
</feature>
<feature type="transmembrane region" description="Helical" evidence="5">
    <location>
        <begin position="71"/>
        <end position="91"/>
    </location>
</feature>
<evidence type="ECO:0000256" key="4">
    <source>
        <dbReference type="ARBA" id="ARBA00023136"/>
    </source>
</evidence>
<dbReference type="EMBL" id="JBEHZE010000001">
    <property type="protein sequence ID" value="MEX6632589.1"/>
    <property type="molecule type" value="Genomic_DNA"/>
</dbReference>
<evidence type="ECO:0000256" key="1">
    <source>
        <dbReference type="ARBA" id="ARBA00004141"/>
    </source>
</evidence>
<dbReference type="PANTHER" id="PTHR37422:SF13">
    <property type="entry name" value="LIPOPOLYSACCHARIDE BIOSYNTHESIS PROTEIN PA4999-RELATED"/>
    <property type="match status" value="1"/>
</dbReference>
<reference evidence="7 8" key="1">
    <citation type="submission" date="2024-05" db="EMBL/GenBank/DDBJ databases">
        <title>Three bacterial strains, DH-69, EH-24, and ECK-19 isolated from coastal sediments.</title>
        <authorList>
            <person name="Ye Y.-Q."/>
            <person name="Du Z.-J."/>
        </authorList>
    </citation>
    <scope>NUCLEOTIDE SEQUENCE [LARGE SCALE GENOMIC DNA]</scope>
    <source>
        <strain evidence="7 8">ECK-19</strain>
    </source>
</reference>
<keyword evidence="2 5" id="KW-0812">Transmembrane</keyword>
<protein>
    <submittedName>
        <fullName evidence="7">O-antigen ligase family protein</fullName>
    </submittedName>
</protein>
<feature type="transmembrane region" description="Helical" evidence="5">
    <location>
        <begin position="339"/>
        <end position="362"/>
    </location>
</feature>
<comment type="subcellular location">
    <subcellularLocation>
        <location evidence="1">Membrane</location>
        <topology evidence="1">Multi-pass membrane protein</topology>
    </subcellularLocation>
</comment>
<evidence type="ECO:0000313" key="7">
    <source>
        <dbReference type="EMBL" id="MEX6632589.1"/>
    </source>
</evidence>
<name>A0ABV3Z1C7_9PROT</name>
<accession>A0ABV3Z1C7</accession>
<feature type="transmembrane region" description="Helical" evidence="5">
    <location>
        <begin position="243"/>
        <end position="268"/>
    </location>
</feature>
<dbReference type="PANTHER" id="PTHR37422">
    <property type="entry name" value="TEICHURONIC ACID BIOSYNTHESIS PROTEIN TUAE"/>
    <property type="match status" value="1"/>
</dbReference>
<dbReference type="Pfam" id="PF04932">
    <property type="entry name" value="Wzy_C"/>
    <property type="match status" value="1"/>
</dbReference>
<sequence>MELSWRDKRDKASRRLFYGLFFLLPLTVVFGHRGLAPWLLLASLPAFARGDFWQAAFGKLFDNPSLKDPKFAGFTAILFFCFWIFVSGFWSPKHQFDLALYVLAPVLVGGSVTWYALNLSRVWAWRLGRAFLLAIVGGMIVLALEGVSGGALRGLFPPHEPDRTRDTIALARGVTALTPALFPAAAIAVRLWSKPAAILVLLLGLVAAALNDVTANVVAILIGFGATMVALMAPRLSLRFAGWGAIALLLGFPIAASFIPIETIYAFFNDQVSGETQMALASMLHRLAIWKATAIESISGMPFGHGADYARIWKETAPMVAVPGMPTLVSVSPNHPHNVFIQVWLELGVPGIAALLLFFYYGLKTLLRAGLSKAVSAAAVGAFAAVLASVIVEGSLWQVWRMAAMALAASGVAFLHSLEKR</sequence>
<comment type="caution">
    <text evidence="7">The sequence shown here is derived from an EMBL/GenBank/DDBJ whole genome shotgun (WGS) entry which is preliminary data.</text>
</comment>
<feature type="transmembrane region" description="Helical" evidence="5">
    <location>
        <begin position="16"/>
        <end position="35"/>
    </location>
</feature>
<evidence type="ECO:0000256" key="5">
    <source>
        <dbReference type="SAM" id="Phobius"/>
    </source>
</evidence>
<evidence type="ECO:0000256" key="3">
    <source>
        <dbReference type="ARBA" id="ARBA00022989"/>
    </source>
</evidence>
<feature type="transmembrane region" description="Helical" evidence="5">
    <location>
        <begin position="98"/>
        <end position="117"/>
    </location>
</feature>
<feature type="domain" description="O-antigen ligase-related" evidence="6">
    <location>
        <begin position="199"/>
        <end position="355"/>
    </location>
</feature>
<proteinExistence type="predicted"/>
<feature type="transmembrane region" description="Helical" evidence="5">
    <location>
        <begin position="168"/>
        <end position="192"/>
    </location>
</feature>
<dbReference type="InterPro" id="IPR007016">
    <property type="entry name" value="O-antigen_ligase-rel_domated"/>
</dbReference>
<feature type="transmembrane region" description="Helical" evidence="5">
    <location>
        <begin position="374"/>
        <end position="392"/>
    </location>
</feature>
<evidence type="ECO:0000313" key="8">
    <source>
        <dbReference type="Proteomes" id="UP001560685"/>
    </source>
</evidence>
<keyword evidence="4 5" id="KW-0472">Membrane</keyword>
<organism evidence="7 8">
    <name type="scientific">Hyphococcus lacteus</name>
    <dbReference type="NCBI Taxonomy" id="3143536"/>
    <lineage>
        <taxon>Bacteria</taxon>
        <taxon>Pseudomonadati</taxon>
        <taxon>Pseudomonadota</taxon>
        <taxon>Alphaproteobacteria</taxon>
        <taxon>Parvularculales</taxon>
        <taxon>Parvularculaceae</taxon>
        <taxon>Hyphococcus</taxon>
    </lineage>
</organism>
<dbReference type="GO" id="GO:0016874">
    <property type="term" value="F:ligase activity"/>
    <property type="evidence" value="ECO:0007669"/>
    <property type="project" value="UniProtKB-KW"/>
</dbReference>
<keyword evidence="8" id="KW-1185">Reference proteome</keyword>
<keyword evidence="3 5" id="KW-1133">Transmembrane helix</keyword>
<feature type="transmembrane region" description="Helical" evidence="5">
    <location>
        <begin position="129"/>
        <end position="156"/>
    </location>
</feature>
<dbReference type="RefSeq" id="WP_369312511.1">
    <property type="nucleotide sequence ID" value="NZ_JBEHZE010000001.1"/>
</dbReference>
<feature type="transmembrane region" description="Helical" evidence="5">
    <location>
        <begin position="398"/>
        <end position="418"/>
    </location>
</feature>
<evidence type="ECO:0000259" key="6">
    <source>
        <dbReference type="Pfam" id="PF04932"/>
    </source>
</evidence>
<dbReference type="InterPro" id="IPR051533">
    <property type="entry name" value="WaaL-like"/>
</dbReference>
<evidence type="ECO:0000256" key="2">
    <source>
        <dbReference type="ARBA" id="ARBA00022692"/>
    </source>
</evidence>
<dbReference type="Proteomes" id="UP001560685">
    <property type="component" value="Unassembled WGS sequence"/>
</dbReference>
<gene>
    <name evidence="7" type="ORF">ABFZ84_03425</name>
</gene>